<gene>
    <name evidence="1" type="ORF">GUITHDRAFT_100173</name>
</gene>
<reference evidence="2" key="3">
    <citation type="submission" date="2015-06" db="UniProtKB">
        <authorList>
            <consortium name="EnsemblProtists"/>
        </authorList>
    </citation>
    <scope>IDENTIFICATION</scope>
</reference>
<dbReference type="OrthoDB" id="10452067at2759"/>
<dbReference type="EnsemblProtists" id="EKX53924">
    <property type="protein sequence ID" value="EKX53924"/>
    <property type="gene ID" value="GUITHDRAFT_100173"/>
</dbReference>
<keyword evidence="3" id="KW-1185">Reference proteome</keyword>
<evidence type="ECO:0000313" key="1">
    <source>
        <dbReference type="EMBL" id="EKX53924.1"/>
    </source>
</evidence>
<protein>
    <submittedName>
        <fullName evidence="1 2">Uncharacterized protein</fullName>
    </submittedName>
</protein>
<evidence type="ECO:0000313" key="3">
    <source>
        <dbReference type="Proteomes" id="UP000011087"/>
    </source>
</evidence>
<reference evidence="3" key="2">
    <citation type="submission" date="2012-11" db="EMBL/GenBank/DDBJ databases">
        <authorList>
            <person name="Kuo A."/>
            <person name="Curtis B.A."/>
            <person name="Tanifuji G."/>
            <person name="Burki F."/>
            <person name="Gruber A."/>
            <person name="Irimia M."/>
            <person name="Maruyama S."/>
            <person name="Arias M.C."/>
            <person name="Ball S.G."/>
            <person name="Gile G.H."/>
            <person name="Hirakawa Y."/>
            <person name="Hopkins J.F."/>
            <person name="Rensing S.A."/>
            <person name="Schmutz J."/>
            <person name="Symeonidi A."/>
            <person name="Elias M."/>
            <person name="Eveleigh R.J."/>
            <person name="Herman E.K."/>
            <person name="Klute M.J."/>
            <person name="Nakayama T."/>
            <person name="Obornik M."/>
            <person name="Reyes-Prieto A."/>
            <person name="Armbrust E.V."/>
            <person name="Aves S.J."/>
            <person name="Beiko R.G."/>
            <person name="Coutinho P."/>
            <person name="Dacks J.B."/>
            <person name="Durnford D.G."/>
            <person name="Fast N.M."/>
            <person name="Green B.R."/>
            <person name="Grisdale C."/>
            <person name="Hempe F."/>
            <person name="Henrissat B."/>
            <person name="Hoppner M.P."/>
            <person name="Ishida K.-I."/>
            <person name="Kim E."/>
            <person name="Koreny L."/>
            <person name="Kroth P.G."/>
            <person name="Liu Y."/>
            <person name="Malik S.-B."/>
            <person name="Maier U.G."/>
            <person name="McRose D."/>
            <person name="Mock T."/>
            <person name="Neilson J.A."/>
            <person name="Onodera N.T."/>
            <person name="Poole A.M."/>
            <person name="Pritham E.J."/>
            <person name="Richards T.A."/>
            <person name="Rocap G."/>
            <person name="Roy S.W."/>
            <person name="Sarai C."/>
            <person name="Schaack S."/>
            <person name="Shirato S."/>
            <person name="Slamovits C.H."/>
            <person name="Spencer D.F."/>
            <person name="Suzuki S."/>
            <person name="Worden A.Z."/>
            <person name="Zauner S."/>
            <person name="Barry K."/>
            <person name="Bell C."/>
            <person name="Bharti A.K."/>
            <person name="Crow J.A."/>
            <person name="Grimwood J."/>
            <person name="Kramer R."/>
            <person name="Lindquist E."/>
            <person name="Lucas S."/>
            <person name="Salamov A."/>
            <person name="McFadden G.I."/>
            <person name="Lane C.E."/>
            <person name="Keeling P.J."/>
            <person name="Gray M.W."/>
            <person name="Grigoriev I.V."/>
            <person name="Archibald J.M."/>
        </authorList>
    </citation>
    <scope>NUCLEOTIDE SEQUENCE</scope>
    <source>
        <strain evidence="3">CCMP2712</strain>
    </source>
</reference>
<dbReference type="Proteomes" id="UP000011087">
    <property type="component" value="Unassembled WGS sequence"/>
</dbReference>
<dbReference type="RefSeq" id="XP_005840904.1">
    <property type="nucleotide sequence ID" value="XM_005840847.1"/>
</dbReference>
<dbReference type="AlphaFoldDB" id="L1K048"/>
<name>L1K048_GUITC</name>
<dbReference type="PaxDb" id="55529-EKX53924"/>
<evidence type="ECO:0000313" key="2">
    <source>
        <dbReference type="EnsemblProtists" id="EKX53924"/>
    </source>
</evidence>
<dbReference type="KEGG" id="gtt:GUITHDRAFT_100173"/>
<dbReference type="EMBL" id="JH992968">
    <property type="protein sequence ID" value="EKX53924.1"/>
    <property type="molecule type" value="Genomic_DNA"/>
</dbReference>
<dbReference type="GeneID" id="17310777"/>
<proteinExistence type="predicted"/>
<accession>L1K048</accession>
<reference evidence="1 3" key="1">
    <citation type="journal article" date="2012" name="Nature">
        <title>Algal genomes reveal evolutionary mosaicism and the fate of nucleomorphs.</title>
        <authorList>
            <consortium name="DOE Joint Genome Institute"/>
            <person name="Curtis B.A."/>
            <person name="Tanifuji G."/>
            <person name="Burki F."/>
            <person name="Gruber A."/>
            <person name="Irimia M."/>
            <person name="Maruyama S."/>
            <person name="Arias M.C."/>
            <person name="Ball S.G."/>
            <person name="Gile G.H."/>
            <person name="Hirakawa Y."/>
            <person name="Hopkins J.F."/>
            <person name="Kuo A."/>
            <person name="Rensing S.A."/>
            <person name="Schmutz J."/>
            <person name="Symeonidi A."/>
            <person name="Elias M."/>
            <person name="Eveleigh R.J."/>
            <person name="Herman E.K."/>
            <person name="Klute M.J."/>
            <person name="Nakayama T."/>
            <person name="Obornik M."/>
            <person name="Reyes-Prieto A."/>
            <person name="Armbrust E.V."/>
            <person name="Aves S.J."/>
            <person name="Beiko R.G."/>
            <person name="Coutinho P."/>
            <person name="Dacks J.B."/>
            <person name="Durnford D.G."/>
            <person name="Fast N.M."/>
            <person name="Green B.R."/>
            <person name="Grisdale C.J."/>
            <person name="Hempel F."/>
            <person name="Henrissat B."/>
            <person name="Hoppner M.P."/>
            <person name="Ishida K."/>
            <person name="Kim E."/>
            <person name="Koreny L."/>
            <person name="Kroth P.G."/>
            <person name="Liu Y."/>
            <person name="Malik S.B."/>
            <person name="Maier U.G."/>
            <person name="McRose D."/>
            <person name="Mock T."/>
            <person name="Neilson J.A."/>
            <person name="Onodera N.T."/>
            <person name="Poole A.M."/>
            <person name="Pritham E.J."/>
            <person name="Richards T.A."/>
            <person name="Rocap G."/>
            <person name="Roy S.W."/>
            <person name="Sarai C."/>
            <person name="Schaack S."/>
            <person name="Shirato S."/>
            <person name="Slamovits C.H."/>
            <person name="Spencer D.F."/>
            <person name="Suzuki S."/>
            <person name="Worden A.Z."/>
            <person name="Zauner S."/>
            <person name="Barry K."/>
            <person name="Bell C."/>
            <person name="Bharti A.K."/>
            <person name="Crow J.A."/>
            <person name="Grimwood J."/>
            <person name="Kramer R."/>
            <person name="Lindquist E."/>
            <person name="Lucas S."/>
            <person name="Salamov A."/>
            <person name="McFadden G.I."/>
            <person name="Lane C.E."/>
            <person name="Keeling P.J."/>
            <person name="Gray M.W."/>
            <person name="Grigoriev I.V."/>
            <person name="Archibald J.M."/>
        </authorList>
    </citation>
    <scope>NUCLEOTIDE SEQUENCE</scope>
    <source>
        <strain evidence="1 3">CCMP2712</strain>
    </source>
</reference>
<dbReference type="HOGENOM" id="CLU_2659781_0_0_1"/>
<sequence length="76" mass="8237">MLGLLRDALAGEVEKTSRPVMTELKQLPTACYKKADQHVSHCHGAMAAMGLTIGKNGQLVISNKKAFETSKEPQQV</sequence>
<organism evidence="1">
    <name type="scientific">Guillardia theta (strain CCMP2712)</name>
    <name type="common">Cryptophyte</name>
    <dbReference type="NCBI Taxonomy" id="905079"/>
    <lineage>
        <taxon>Eukaryota</taxon>
        <taxon>Cryptophyceae</taxon>
        <taxon>Pyrenomonadales</taxon>
        <taxon>Geminigeraceae</taxon>
        <taxon>Guillardia</taxon>
    </lineage>
</organism>